<dbReference type="Proteomes" id="UP000460718">
    <property type="component" value="Unassembled WGS sequence"/>
</dbReference>
<gene>
    <name evidence="2" type="ORF">PF009_g7275</name>
    <name evidence="3" type="ORF">PF011_g6298</name>
</gene>
<name>A0A6A3LJU9_9STRA</name>
<sequence>MRKQKIGERRNTRFYCSGCCEGNKRMWSDGKDRPHPRCGRDIQMRAPGKGKLKRRSGDESSGELGDSGNESGG</sequence>
<evidence type="ECO:0008006" key="6">
    <source>
        <dbReference type="Google" id="ProtNLM"/>
    </source>
</evidence>
<proteinExistence type="predicted"/>
<evidence type="ECO:0000313" key="5">
    <source>
        <dbReference type="Proteomes" id="UP000460718"/>
    </source>
</evidence>
<evidence type="ECO:0000313" key="4">
    <source>
        <dbReference type="Proteomes" id="UP000429523"/>
    </source>
</evidence>
<organism evidence="3 5">
    <name type="scientific">Phytophthora fragariae</name>
    <dbReference type="NCBI Taxonomy" id="53985"/>
    <lineage>
        <taxon>Eukaryota</taxon>
        <taxon>Sar</taxon>
        <taxon>Stramenopiles</taxon>
        <taxon>Oomycota</taxon>
        <taxon>Peronosporomycetes</taxon>
        <taxon>Peronosporales</taxon>
        <taxon>Peronosporaceae</taxon>
        <taxon>Phytophthora</taxon>
    </lineage>
</organism>
<evidence type="ECO:0000313" key="3">
    <source>
        <dbReference type="EMBL" id="KAE9018348.1"/>
    </source>
</evidence>
<dbReference type="AlphaFoldDB" id="A0A6A3LJU9"/>
<evidence type="ECO:0000256" key="1">
    <source>
        <dbReference type="SAM" id="MobiDB-lite"/>
    </source>
</evidence>
<accession>A0A6A3LJU9</accession>
<dbReference type="Proteomes" id="UP000429523">
    <property type="component" value="Unassembled WGS sequence"/>
</dbReference>
<dbReference type="EMBL" id="QXGF01000277">
    <property type="protein sequence ID" value="KAE8942982.1"/>
    <property type="molecule type" value="Genomic_DNA"/>
</dbReference>
<evidence type="ECO:0000313" key="2">
    <source>
        <dbReference type="EMBL" id="KAE8942982.1"/>
    </source>
</evidence>
<feature type="region of interest" description="Disordered" evidence="1">
    <location>
        <begin position="25"/>
        <end position="73"/>
    </location>
</feature>
<feature type="compositionally biased region" description="Low complexity" evidence="1">
    <location>
        <begin position="62"/>
        <end position="73"/>
    </location>
</feature>
<feature type="compositionally biased region" description="Basic and acidic residues" evidence="1">
    <location>
        <begin position="25"/>
        <end position="43"/>
    </location>
</feature>
<reference evidence="3 5" key="1">
    <citation type="submission" date="2018-09" db="EMBL/GenBank/DDBJ databases">
        <title>Genomic investigation of the strawberry pathogen Phytophthora fragariae indicates pathogenicity is determined by transcriptional variation in three key races.</title>
        <authorList>
            <person name="Adams T.M."/>
            <person name="Armitage A.D."/>
            <person name="Sobczyk M.K."/>
            <person name="Bates H.J."/>
            <person name="Dunwell J.M."/>
            <person name="Nellist C.F."/>
            <person name="Harrison R.J."/>
        </authorList>
    </citation>
    <scope>NUCLEOTIDE SEQUENCE [LARGE SCALE GENOMIC DNA]</scope>
    <source>
        <strain evidence="2 4">NOV-9</strain>
        <strain evidence="3 5">SCRP245</strain>
    </source>
</reference>
<dbReference type="EMBL" id="QXFW01000263">
    <property type="protein sequence ID" value="KAE9018348.1"/>
    <property type="molecule type" value="Genomic_DNA"/>
</dbReference>
<comment type="caution">
    <text evidence="3">The sequence shown here is derived from an EMBL/GenBank/DDBJ whole genome shotgun (WGS) entry which is preliminary data.</text>
</comment>
<protein>
    <recommendedName>
        <fullName evidence="6">PiggyBac transposable element-derived protein 4 C-terminal zinc-ribbon domain-containing protein</fullName>
    </recommendedName>
</protein>